<sequence>MGDNPDLDEYVRPANGDVWDFIGEASKWINAPNKKGIPE</sequence>
<protein>
    <submittedName>
        <fullName evidence="1">Uncharacterized protein</fullName>
    </submittedName>
</protein>
<evidence type="ECO:0000313" key="1">
    <source>
        <dbReference type="EMBL" id="SSZ29780.1"/>
    </source>
</evidence>
<proteinExistence type="predicted"/>
<dbReference type="Proteomes" id="UP000253728">
    <property type="component" value="Unassembled WGS sequence"/>
</dbReference>
<accession>A0A336N7F7</accession>
<gene>
    <name evidence="1" type="ORF">NCTC5908_01586</name>
</gene>
<evidence type="ECO:0000313" key="2">
    <source>
        <dbReference type="Proteomes" id="UP000253728"/>
    </source>
</evidence>
<name>A0A336N7F7_AGGAP</name>
<organism evidence="1 2">
    <name type="scientific">Aggregatibacter aphrophilus</name>
    <name type="common">Haemophilus aphrophilus</name>
    <dbReference type="NCBI Taxonomy" id="732"/>
    <lineage>
        <taxon>Bacteria</taxon>
        <taxon>Pseudomonadati</taxon>
        <taxon>Pseudomonadota</taxon>
        <taxon>Gammaproteobacteria</taxon>
        <taxon>Pasteurellales</taxon>
        <taxon>Pasteurellaceae</taxon>
        <taxon>Aggregatibacter</taxon>
    </lineage>
</organism>
<dbReference type="AlphaFoldDB" id="A0A336N7F7"/>
<reference evidence="1 2" key="1">
    <citation type="submission" date="2018-06" db="EMBL/GenBank/DDBJ databases">
        <authorList>
            <consortium name="Pathogen Informatics"/>
            <person name="Doyle S."/>
        </authorList>
    </citation>
    <scope>NUCLEOTIDE SEQUENCE [LARGE SCALE GENOMIC DNA]</scope>
    <source>
        <strain evidence="1 2">NCTC5908</strain>
    </source>
</reference>
<dbReference type="EMBL" id="UFSP01000002">
    <property type="protein sequence ID" value="SSZ29780.1"/>
    <property type="molecule type" value="Genomic_DNA"/>
</dbReference>